<accession>A0A014NQH0</accession>
<sequence length="201" mass="23644">MRLRNIPDALERIQKHNLLVENPIFVDDSWIIEVGMGKGQMITKLAFENPSKKFLGVEKFPSAAVKSLKYVDTYNLKNFFIIICDAKNLLSMLNGKVSQLWLTFPDPWPKKKHYKRRLTYKLFLDIYKEILTKNGILKLKTDNQKFFQYSLESLEQNGWKIIYQTNDLLNSARVSQNVMTSYEEKWVGLGYKIQYLEATFN</sequence>
<evidence type="ECO:0000256" key="6">
    <source>
        <dbReference type="ARBA" id="ARBA00022694"/>
    </source>
</evidence>
<gene>
    <name evidence="7 8" type="primary">trmB</name>
    <name evidence="8" type="ORF">MOVI_3290</name>
</gene>
<reference evidence="8 9" key="1">
    <citation type="submission" date="2014-03" db="EMBL/GenBank/DDBJ databases">
        <title>Genome sequence of Mycoplasma ovipneumoniae strain 14811.</title>
        <authorList>
            <person name="Sirand-Pugnet P."/>
            <person name="Breton M."/>
            <person name="Dordet-Frisoni E."/>
            <person name="Baranowski E."/>
            <person name="Barre A."/>
            <person name="Couture C."/>
            <person name="Dupuy V."/>
            <person name="Gaurivaud P."/>
            <person name="Jacob D."/>
            <person name="Lemaitre C."/>
            <person name="Manso-Silvan L."/>
            <person name="Nikolski M."/>
            <person name="Nouvel L.-X."/>
            <person name="Poumarat F."/>
            <person name="Tardy F."/>
            <person name="Thebault P."/>
            <person name="Theil S."/>
            <person name="Citti C."/>
            <person name="Thiaucourt F."/>
            <person name="Blanchard A."/>
        </authorList>
    </citation>
    <scope>NUCLEOTIDE SEQUENCE [LARGE SCALE GENOMIC DNA]</scope>
    <source>
        <strain evidence="8 9">14811</strain>
    </source>
</reference>
<dbReference type="EMBL" id="JFAD01000017">
    <property type="protein sequence ID" value="EXU61137.1"/>
    <property type="molecule type" value="Genomic_DNA"/>
</dbReference>
<dbReference type="CDD" id="cd02440">
    <property type="entry name" value="AdoMet_MTases"/>
    <property type="match status" value="1"/>
</dbReference>
<dbReference type="InterPro" id="IPR029063">
    <property type="entry name" value="SAM-dependent_MTases_sf"/>
</dbReference>
<dbReference type="HAMAP" id="MF_01057">
    <property type="entry name" value="tRNA_methyltr_TrmB"/>
    <property type="match status" value="1"/>
</dbReference>
<keyword evidence="4 7" id="KW-0808">Transferase</keyword>
<comment type="pathway">
    <text evidence="7">tRNA modification; N(7)-methylguanine-tRNA biosynthesis.</text>
</comment>
<feature type="binding site" evidence="7">
    <location>
        <position position="106"/>
    </location>
    <ligand>
        <name>S-adenosyl-L-methionine</name>
        <dbReference type="ChEBI" id="CHEBI:59789"/>
    </ligand>
</feature>
<name>A0A014NQH0_9BACT</name>
<dbReference type="InterPro" id="IPR055361">
    <property type="entry name" value="tRNA_methyltr_TrmB_bact"/>
</dbReference>
<dbReference type="Proteomes" id="UP000020977">
    <property type="component" value="Unassembled WGS sequence"/>
</dbReference>
<proteinExistence type="inferred from homology"/>
<keyword evidence="5 7" id="KW-0949">S-adenosyl-L-methionine</keyword>
<dbReference type="eggNOG" id="COG0220">
    <property type="taxonomic scope" value="Bacteria"/>
</dbReference>
<evidence type="ECO:0000256" key="3">
    <source>
        <dbReference type="ARBA" id="ARBA00022603"/>
    </source>
</evidence>
<evidence type="ECO:0000256" key="5">
    <source>
        <dbReference type="ARBA" id="ARBA00022691"/>
    </source>
</evidence>
<dbReference type="GO" id="GO:0043527">
    <property type="term" value="C:tRNA methyltransferase complex"/>
    <property type="evidence" value="ECO:0007669"/>
    <property type="project" value="TreeGrafter"/>
</dbReference>
<evidence type="ECO:0000256" key="7">
    <source>
        <dbReference type="HAMAP-Rule" id="MF_01057"/>
    </source>
</evidence>
<keyword evidence="6 7" id="KW-0819">tRNA processing</keyword>
<comment type="caution">
    <text evidence="7">Lacks conserved residue(s) required for the propagation of feature annotation.</text>
</comment>
<evidence type="ECO:0000256" key="4">
    <source>
        <dbReference type="ARBA" id="ARBA00022679"/>
    </source>
</evidence>
<dbReference type="Gene3D" id="3.40.50.150">
    <property type="entry name" value="Vaccinia Virus protein VP39"/>
    <property type="match status" value="1"/>
</dbReference>
<evidence type="ECO:0000313" key="8">
    <source>
        <dbReference type="EMBL" id="EXU61137.1"/>
    </source>
</evidence>
<keyword evidence="3 7" id="KW-0489">Methyltransferase</keyword>
<dbReference type="NCBIfam" id="NF001080">
    <property type="entry name" value="PRK00121.2-2"/>
    <property type="match status" value="1"/>
</dbReference>
<feature type="binding site" evidence="7">
    <location>
        <position position="110"/>
    </location>
    <ligand>
        <name>substrate</name>
    </ligand>
</feature>
<dbReference type="PROSITE" id="PS51625">
    <property type="entry name" value="SAM_MT_TRMB"/>
    <property type="match status" value="1"/>
</dbReference>
<feature type="binding site" evidence="7">
    <location>
        <begin position="180"/>
        <end position="183"/>
    </location>
    <ligand>
        <name>substrate</name>
    </ligand>
</feature>
<evidence type="ECO:0000256" key="2">
    <source>
        <dbReference type="ARBA" id="ARBA00003015"/>
    </source>
</evidence>
<dbReference type="STRING" id="1188239.MOVI_3290"/>
<feature type="binding site" evidence="7">
    <location>
        <position position="33"/>
    </location>
    <ligand>
        <name>S-adenosyl-L-methionine</name>
        <dbReference type="ChEBI" id="CHEBI:59789"/>
    </ligand>
</feature>
<organism evidence="8 9">
    <name type="scientific">Mesomycoplasma ovipneumoniae 14811</name>
    <dbReference type="NCBI Taxonomy" id="1188239"/>
    <lineage>
        <taxon>Bacteria</taxon>
        <taxon>Bacillati</taxon>
        <taxon>Mycoplasmatota</taxon>
        <taxon>Mycoplasmoidales</taxon>
        <taxon>Metamycoplasmataceae</taxon>
        <taxon>Mesomycoplasma</taxon>
    </lineage>
</organism>
<protein>
    <recommendedName>
        <fullName evidence="7">tRNA (guanine-N(7)-)-methyltransferase</fullName>
        <ecNumber evidence="7">2.1.1.33</ecNumber>
    </recommendedName>
    <alternativeName>
        <fullName evidence="7">tRNA (guanine(46)-N(7))-methyltransferase</fullName>
    </alternativeName>
    <alternativeName>
        <fullName evidence="7">tRNA(m7G46)-methyltransferase</fullName>
    </alternativeName>
</protein>
<comment type="catalytic activity">
    <reaction evidence="1 7">
        <text>guanosine(46) in tRNA + S-adenosyl-L-methionine = N(7)-methylguanosine(46) in tRNA + S-adenosyl-L-homocysteine</text>
        <dbReference type="Rhea" id="RHEA:42708"/>
        <dbReference type="Rhea" id="RHEA-COMP:10188"/>
        <dbReference type="Rhea" id="RHEA-COMP:10189"/>
        <dbReference type="ChEBI" id="CHEBI:57856"/>
        <dbReference type="ChEBI" id="CHEBI:59789"/>
        <dbReference type="ChEBI" id="CHEBI:74269"/>
        <dbReference type="ChEBI" id="CHEBI:74480"/>
        <dbReference type="EC" id="2.1.1.33"/>
    </reaction>
</comment>
<evidence type="ECO:0000313" key="9">
    <source>
        <dbReference type="Proteomes" id="UP000020977"/>
    </source>
</evidence>
<dbReference type="RefSeq" id="WP_044284171.1">
    <property type="nucleotide sequence ID" value="NZ_JFAD01000017.1"/>
</dbReference>
<evidence type="ECO:0000256" key="1">
    <source>
        <dbReference type="ARBA" id="ARBA00000142"/>
    </source>
</evidence>
<feature type="binding site" evidence="7">
    <location>
        <position position="58"/>
    </location>
    <ligand>
        <name>S-adenosyl-L-methionine</name>
        <dbReference type="ChEBI" id="CHEBI:59789"/>
    </ligand>
</feature>
<dbReference type="SUPFAM" id="SSF53335">
    <property type="entry name" value="S-adenosyl-L-methionine-dependent methyltransferases"/>
    <property type="match status" value="1"/>
</dbReference>
<feature type="binding site" evidence="7">
    <location>
        <position position="85"/>
    </location>
    <ligand>
        <name>S-adenosyl-L-methionine</name>
        <dbReference type="ChEBI" id="CHEBI:59789"/>
    </ligand>
</feature>
<comment type="similarity">
    <text evidence="7">Belongs to the class I-like SAM-binding methyltransferase superfamily. TrmB family.</text>
</comment>
<dbReference type="PANTHER" id="PTHR23417:SF14">
    <property type="entry name" value="PENTACOTRIPEPTIDE-REPEAT REGION OF PRORP DOMAIN-CONTAINING PROTEIN"/>
    <property type="match status" value="1"/>
</dbReference>
<comment type="function">
    <text evidence="2 7">Catalyzes the formation of N(7)-methylguanine at position 46 (m7G46) in tRNA.</text>
</comment>
<dbReference type="NCBIfam" id="TIGR00091">
    <property type="entry name" value="tRNA (guanosine(46)-N7)-methyltransferase TrmB"/>
    <property type="match status" value="1"/>
</dbReference>
<dbReference type="PANTHER" id="PTHR23417">
    <property type="entry name" value="3-DEOXY-D-MANNO-OCTULOSONIC-ACID TRANSFERASE/TRNA GUANINE-N 7 - -METHYLTRANSFERASE"/>
    <property type="match status" value="1"/>
</dbReference>
<dbReference type="UniPathway" id="UPA00989"/>
<feature type="binding site" evidence="7">
    <location>
        <position position="142"/>
    </location>
    <ligand>
        <name>substrate</name>
    </ligand>
</feature>
<dbReference type="AlphaFoldDB" id="A0A014NQH0"/>
<dbReference type="EC" id="2.1.1.33" evidence="7"/>
<dbReference type="Pfam" id="PF02390">
    <property type="entry name" value="Methyltransf_4"/>
    <property type="match status" value="1"/>
</dbReference>
<comment type="caution">
    <text evidence="8">The sequence shown here is derived from an EMBL/GenBank/DDBJ whole genome shotgun (WGS) entry which is preliminary data.</text>
</comment>
<dbReference type="GO" id="GO:0008176">
    <property type="term" value="F:tRNA (guanine(46)-N7)-methyltransferase activity"/>
    <property type="evidence" value="ECO:0007669"/>
    <property type="project" value="UniProtKB-UniRule"/>
</dbReference>
<dbReference type="InterPro" id="IPR003358">
    <property type="entry name" value="tRNA_(Gua-N-7)_MeTrfase_Trmb"/>
</dbReference>